<dbReference type="NCBIfam" id="TIGR00632">
    <property type="entry name" value="vsr"/>
    <property type="match status" value="1"/>
</dbReference>
<evidence type="ECO:0000313" key="7">
    <source>
        <dbReference type="EMBL" id="NYF51072.1"/>
    </source>
</evidence>
<dbReference type="CDD" id="cd00221">
    <property type="entry name" value="Vsr"/>
    <property type="match status" value="1"/>
</dbReference>
<dbReference type="GO" id="GO:0016787">
    <property type="term" value="F:hydrolase activity"/>
    <property type="evidence" value="ECO:0007669"/>
    <property type="project" value="UniProtKB-KW"/>
</dbReference>
<evidence type="ECO:0000256" key="4">
    <source>
        <dbReference type="ARBA" id="ARBA00022801"/>
    </source>
</evidence>
<keyword evidence="4 6" id="KW-0378">Hydrolase</keyword>
<organism evidence="7 8">
    <name type="scientific">Tunturiibacter lichenicola</name>
    <dbReference type="NCBI Taxonomy" id="2051959"/>
    <lineage>
        <taxon>Bacteria</taxon>
        <taxon>Pseudomonadati</taxon>
        <taxon>Acidobacteriota</taxon>
        <taxon>Terriglobia</taxon>
        <taxon>Terriglobales</taxon>
        <taxon>Acidobacteriaceae</taxon>
        <taxon>Tunturiibacter</taxon>
    </lineage>
</organism>
<proteinExistence type="inferred from homology"/>
<accession>A0A7Y9T2E4</accession>
<evidence type="ECO:0000256" key="5">
    <source>
        <dbReference type="ARBA" id="ARBA00023204"/>
    </source>
</evidence>
<keyword evidence="2 6" id="KW-0255">Endonuclease</keyword>
<comment type="similarity">
    <text evidence="6">Belongs to the vsr family.</text>
</comment>
<dbReference type="InterPro" id="IPR004603">
    <property type="entry name" value="DNA_mismatch_endonuc_vsr"/>
</dbReference>
<comment type="caution">
    <text evidence="7">The sequence shown here is derived from an EMBL/GenBank/DDBJ whole genome shotgun (WGS) entry which is preliminary data.</text>
</comment>
<dbReference type="EMBL" id="JACCCV010000001">
    <property type="protein sequence ID" value="NYF51072.1"/>
    <property type="molecule type" value="Genomic_DNA"/>
</dbReference>
<evidence type="ECO:0000256" key="6">
    <source>
        <dbReference type="PIRNR" id="PIRNR018267"/>
    </source>
</evidence>
<dbReference type="Gene3D" id="3.40.960.10">
    <property type="entry name" value="VSR Endonuclease"/>
    <property type="match status" value="1"/>
</dbReference>
<dbReference type="PIRSF" id="PIRSF018267">
    <property type="entry name" value="VSR_endonuc"/>
    <property type="match status" value="1"/>
</dbReference>
<dbReference type="SUPFAM" id="SSF52980">
    <property type="entry name" value="Restriction endonuclease-like"/>
    <property type="match status" value="1"/>
</dbReference>
<dbReference type="GO" id="GO:0004519">
    <property type="term" value="F:endonuclease activity"/>
    <property type="evidence" value="ECO:0007669"/>
    <property type="project" value="UniProtKB-KW"/>
</dbReference>
<evidence type="ECO:0000256" key="2">
    <source>
        <dbReference type="ARBA" id="ARBA00022759"/>
    </source>
</evidence>
<keyword evidence="3 6" id="KW-0227">DNA damage</keyword>
<evidence type="ECO:0000256" key="3">
    <source>
        <dbReference type="ARBA" id="ARBA00022763"/>
    </source>
</evidence>
<dbReference type="Proteomes" id="UP000534186">
    <property type="component" value="Unassembled WGS sequence"/>
</dbReference>
<keyword evidence="5 6" id="KW-0234">DNA repair</keyword>
<sequence>MDRLDQTRRSWNMSRIKGRNTAPEVQVRSILHRVGFRFRLHRKDLPGKPDIVLPKRRAVVFVHGCFWHRHQECKNCTNPKTNADFWQTKFDGNVARDEQNAKALRKAGWKVVVVWECELASPAKLQRRLLRLLGNPSG</sequence>
<dbReference type="GO" id="GO:0006298">
    <property type="term" value="P:mismatch repair"/>
    <property type="evidence" value="ECO:0007669"/>
    <property type="project" value="UniProtKB-UniRule"/>
</dbReference>
<evidence type="ECO:0000313" key="8">
    <source>
        <dbReference type="Proteomes" id="UP000534186"/>
    </source>
</evidence>
<dbReference type="Pfam" id="PF03852">
    <property type="entry name" value="Vsr"/>
    <property type="match status" value="1"/>
</dbReference>
<dbReference type="EC" id="3.1.-.-" evidence="6"/>
<comment type="function">
    <text evidence="6">May nick specific sequences that contain T:G mispairs resulting from m5C-deamination.</text>
</comment>
<protein>
    <recommendedName>
        <fullName evidence="6">Very short patch repair endonuclease</fullName>
        <ecNumber evidence="6">3.1.-.-</ecNumber>
    </recommendedName>
</protein>
<name>A0A7Y9T2E4_9BACT</name>
<keyword evidence="1 6" id="KW-0540">Nuclease</keyword>
<dbReference type="AlphaFoldDB" id="A0A7Y9T2E4"/>
<evidence type="ECO:0000256" key="1">
    <source>
        <dbReference type="ARBA" id="ARBA00022722"/>
    </source>
</evidence>
<gene>
    <name evidence="7" type="ORF">HDF12_001437</name>
</gene>
<reference evidence="7 8" key="1">
    <citation type="submission" date="2020-07" db="EMBL/GenBank/DDBJ databases">
        <title>Genomic Encyclopedia of Type Strains, Phase IV (KMG-V): Genome sequencing to study the core and pangenomes of soil and plant-associated prokaryotes.</title>
        <authorList>
            <person name="Whitman W."/>
        </authorList>
    </citation>
    <scope>NUCLEOTIDE SEQUENCE [LARGE SCALE GENOMIC DNA]</scope>
    <source>
        <strain evidence="7 8">M8UP30</strain>
    </source>
</reference>
<dbReference type="InterPro" id="IPR011335">
    <property type="entry name" value="Restrct_endonuc-II-like"/>
</dbReference>